<accession>A0A927BDA2</accession>
<comment type="caution">
    <text evidence="7">The sequence shown here is derived from an EMBL/GenBank/DDBJ whole genome shotgun (WGS) entry which is preliminary data.</text>
</comment>
<evidence type="ECO:0000256" key="2">
    <source>
        <dbReference type="ARBA" id="ARBA00022452"/>
    </source>
</evidence>
<keyword evidence="8" id="KW-1185">Reference proteome</keyword>
<evidence type="ECO:0000256" key="5">
    <source>
        <dbReference type="ARBA" id="ARBA00023237"/>
    </source>
</evidence>
<dbReference type="RefSeq" id="WP_191004692.1">
    <property type="nucleotide sequence ID" value="NZ_JACXAD010000007.1"/>
</dbReference>
<dbReference type="PANTHER" id="PTHR30026:SF20">
    <property type="entry name" value="OUTER MEMBRANE PROTEIN TOLC"/>
    <property type="match status" value="1"/>
</dbReference>
<dbReference type="Gene3D" id="1.20.1600.10">
    <property type="entry name" value="Outer membrane efflux proteins (OEP)"/>
    <property type="match status" value="1"/>
</dbReference>
<keyword evidence="3" id="KW-0812">Transmembrane</keyword>
<dbReference type="EMBL" id="JACXAD010000007">
    <property type="protein sequence ID" value="MBD2767878.1"/>
    <property type="molecule type" value="Genomic_DNA"/>
</dbReference>
<keyword evidence="4" id="KW-0472">Membrane</keyword>
<keyword evidence="6" id="KW-0732">Signal</keyword>
<comment type="subcellular location">
    <subcellularLocation>
        <location evidence="1">Cell outer membrane</location>
    </subcellularLocation>
</comment>
<dbReference type="InterPro" id="IPR051906">
    <property type="entry name" value="TolC-like"/>
</dbReference>
<keyword evidence="5" id="KW-0998">Cell outer membrane</keyword>
<dbReference type="GO" id="GO:0015562">
    <property type="term" value="F:efflux transmembrane transporter activity"/>
    <property type="evidence" value="ECO:0007669"/>
    <property type="project" value="InterPro"/>
</dbReference>
<dbReference type="Proteomes" id="UP000612233">
    <property type="component" value="Unassembled WGS sequence"/>
</dbReference>
<evidence type="ECO:0000256" key="1">
    <source>
        <dbReference type="ARBA" id="ARBA00004442"/>
    </source>
</evidence>
<evidence type="ECO:0000256" key="4">
    <source>
        <dbReference type="ARBA" id="ARBA00023136"/>
    </source>
</evidence>
<evidence type="ECO:0000313" key="7">
    <source>
        <dbReference type="EMBL" id="MBD2767878.1"/>
    </source>
</evidence>
<feature type="signal peptide" evidence="6">
    <location>
        <begin position="1"/>
        <end position="20"/>
    </location>
</feature>
<feature type="chain" id="PRO_5038078109" evidence="6">
    <location>
        <begin position="21"/>
        <end position="430"/>
    </location>
</feature>
<protein>
    <submittedName>
        <fullName evidence="7">TolC family protein</fullName>
    </submittedName>
</protein>
<organism evidence="7 8">
    <name type="scientific">Hymenobacter montanus</name>
    <dbReference type="NCBI Taxonomy" id="2771359"/>
    <lineage>
        <taxon>Bacteria</taxon>
        <taxon>Pseudomonadati</taxon>
        <taxon>Bacteroidota</taxon>
        <taxon>Cytophagia</taxon>
        <taxon>Cytophagales</taxon>
        <taxon>Hymenobacteraceae</taxon>
        <taxon>Hymenobacter</taxon>
    </lineage>
</organism>
<dbReference type="GO" id="GO:0009279">
    <property type="term" value="C:cell outer membrane"/>
    <property type="evidence" value="ECO:0007669"/>
    <property type="project" value="UniProtKB-SubCell"/>
</dbReference>
<evidence type="ECO:0000256" key="3">
    <source>
        <dbReference type="ARBA" id="ARBA00022692"/>
    </source>
</evidence>
<proteinExistence type="predicted"/>
<dbReference type="GO" id="GO:0015288">
    <property type="term" value="F:porin activity"/>
    <property type="evidence" value="ECO:0007669"/>
    <property type="project" value="TreeGrafter"/>
</dbReference>
<dbReference type="AlphaFoldDB" id="A0A927BDA2"/>
<keyword evidence="2" id="KW-1134">Transmembrane beta strand</keyword>
<evidence type="ECO:0000256" key="6">
    <source>
        <dbReference type="SAM" id="SignalP"/>
    </source>
</evidence>
<dbReference type="SUPFAM" id="SSF56954">
    <property type="entry name" value="Outer membrane efflux proteins (OEP)"/>
    <property type="match status" value="1"/>
</dbReference>
<sequence>MDKKQKAVLALCLMARAAMGQPAPPPAGPVLTLAQCYELAQAQAPLRRQLALTNAQTANNQARLATQRRLPQLAVNGQASYQSEVTKIPLEVPGINIPTISKDQYRLTLDASQTLYDGGLTRQQQQQEALAGAVSNQQVEVSLYRIREQVTALYFGTLLTDENTRLRQALRTDLMQRRKTLVARRTYGAATGQDLARLDAEVMSLDQQLRELALNRAGTLHQLGELLGQPVPAGTRLEVPAALPTAPGRPEWGLYERQRAQLAGQQRLNDARLAPRLSLFGQVGYGRPTLDFLRNDFHGYGQGGLRLSWNLSNYYTRRQDREALRLSTEAVAVQQAVFEQNQRVTLAGQQTAVDRYQALLATDAELIGLREKIQATAAVQLENGIIGFTDYFTEANHLTQARLQEQLHRLQLLQAQADYSLTQGAPVRPL</sequence>
<dbReference type="PANTHER" id="PTHR30026">
    <property type="entry name" value="OUTER MEMBRANE PROTEIN TOLC"/>
    <property type="match status" value="1"/>
</dbReference>
<evidence type="ECO:0000313" key="8">
    <source>
        <dbReference type="Proteomes" id="UP000612233"/>
    </source>
</evidence>
<reference evidence="7" key="1">
    <citation type="submission" date="2020-09" db="EMBL/GenBank/DDBJ databases">
        <authorList>
            <person name="Kim M.K."/>
        </authorList>
    </citation>
    <scope>NUCLEOTIDE SEQUENCE</scope>
    <source>
        <strain evidence="7">BT664</strain>
    </source>
</reference>
<name>A0A927BDA2_9BACT</name>
<gene>
    <name evidence="7" type="ORF">IC235_08225</name>
</gene>
<dbReference type="GO" id="GO:1990281">
    <property type="term" value="C:efflux pump complex"/>
    <property type="evidence" value="ECO:0007669"/>
    <property type="project" value="TreeGrafter"/>
</dbReference>